<organism evidence="3 4">
    <name type="scientific">Daphnia magna</name>
    <dbReference type="NCBI Taxonomy" id="35525"/>
    <lineage>
        <taxon>Eukaryota</taxon>
        <taxon>Metazoa</taxon>
        <taxon>Ecdysozoa</taxon>
        <taxon>Arthropoda</taxon>
        <taxon>Crustacea</taxon>
        <taxon>Branchiopoda</taxon>
        <taxon>Diplostraca</taxon>
        <taxon>Cladocera</taxon>
        <taxon>Anomopoda</taxon>
        <taxon>Daphniidae</taxon>
        <taxon>Daphnia</taxon>
    </lineage>
</organism>
<name>A0ABR0B2I4_9CRUS</name>
<feature type="domain" description="Arrestin-like N-terminal" evidence="2">
    <location>
        <begin position="7"/>
        <end position="135"/>
    </location>
</feature>
<gene>
    <name evidence="3" type="ORF">OUZ56_027986</name>
</gene>
<comment type="caution">
    <text evidence="3">The sequence shown here is derived from an EMBL/GenBank/DDBJ whole genome shotgun (WGS) entry which is preliminary data.</text>
</comment>
<comment type="similarity">
    <text evidence="1">Belongs to the arrestin family.</text>
</comment>
<protein>
    <recommendedName>
        <fullName evidence="2">Arrestin-like N-terminal domain-containing protein</fullName>
    </recommendedName>
</protein>
<accession>A0ABR0B2I4</accession>
<dbReference type="InterPro" id="IPR014752">
    <property type="entry name" value="Arrestin-like_C"/>
</dbReference>
<evidence type="ECO:0000313" key="3">
    <source>
        <dbReference type="EMBL" id="KAK4035907.1"/>
    </source>
</evidence>
<evidence type="ECO:0000313" key="4">
    <source>
        <dbReference type="Proteomes" id="UP001234178"/>
    </source>
</evidence>
<dbReference type="InterPro" id="IPR011021">
    <property type="entry name" value="Arrestin-like_N"/>
</dbReference>
<dbReference type="EMBL" id="JAOYFB010000040">
    <property type="protein sequence ID" value="KAK4035907.1"/>
    <property type="molecule type" value="Genomic_DNA"/>
</dbReference>
<dbReference type="InterPro" id="IPR050357">
    <property type="entry name" value="Arrestin_domain-protein"/>
</dbReference>
<evidence type="ECO:0000256" key="1">
    <source>
        <dbReference type="ARBA" id="ARBA00005298"/>
    </source>
</evidence>
<evidence type="ECO:0000259" key="2">
    <source>
        <dbReference type="Pfam" id="PF00339"/>
    </source>
</evidence>
<dbReference type="SUPFAM" id="SSF81296">
    <property type="entry name" value="E set domains"/>
    <property type="match status" value="1"/>
</dbReference>
<dbReference type="Proteomes" id="UP001234178">
    <property type="component" value="Unassembled WGS sequence"/>
</dbReference>
<dbReference type="Pfam" id="PF00339">
    <property type="entry name" value="Arrestin_N"/>
    <property type="match status" value="1"/>
</dbReference>
<keyword evidence="4" id="KW-1185">Reference proteome</keyword>
<proteinExistence type="inferred from homology"/>
<dbReference type="InterPro" id="IPR014756">
    <property type="entry name" value="Ig_E-set"/>
</dbReference>
<dbReference type="Gene3D" id="2.60.40.640">
    <property type="match status" value="1"/>
</dbReference>
<reference evidence="3 4" key="1">
    <citation type="journal article" date="2023" name="Nucleic Acids Res.">
        <title>The hologenome of Daphnia magna reveals possible DNA methylation and microbiome-mediated evolution of the host genome.</title>
        <authorList>
            <person name="Chaturvedi A."/>
            <person name="Li X."/>
            <person name="Dhandapani V."/>
            <person name="Marshall H."/>
            <person name="Kissane S."/>
            <person name="Cuenca-Cambronero M."/>
            <person name="Asole G."/>
            <person name="Calvet F."/>
            <person name="Ruiz-Romero M."/>
            <person name="Marangio P."/>
            <person name="Guigo R."/>
            <person name="Rago D."/>
            <person name="Mirbahai L."/>
            <person name="Eastwood N."/>
            <person name="Colbourne J.K."/>
            <person name="Zhou J."/>
            <person name="Mallon E."/>
            <person name="Orsini L."/>
        </authorList>
    </citation>
    <scope>NUCLEOTIDE SEQUENCE [LARGE SCALE GENOMIC DNA]</scope>
    <source>
        <strain evidence="3">LRV0_1</strain>
    </source>
</reference>
<sequence>MGIESLTIELDNPVGIYFPGEEVSGVVHISNVSSKILKGIYLECQGYAKFCFNELSSETYYSAEETYLDLKIPVITNEGRETFELVSGVHQFPFAFALPKKIPSSFQTEMLEKFGYGHVKYSIKVVLKRSSRQANGETCYIPFTGF</sequence>
<dbReference type="PANTHER" id="PTHR11188:SF176">
    <property type="entry name" value="ARRESTIN DOMAIN-CONTAINING PROTEIN 1"/>
    <property type="match status" value="1"/>
</dbReference>
<dbReference type="PANTHER" id="PTHR11188">
    <property type="entry name" value="ARRESTIN DOMAIN CONTAINING PROTEIN"/>
    <property type="match status" value="1"/>
</dbReference>